<dbReference type="Proteomes" id="UP001201163">
    <property type="component" value="Unassembled WGS sequence"/>
</dbReference>
<evidence type="ECO:0000313" key="3">
    <source>
        <dbReference type="Proteomes" id="UP001201163"/>
    </source>
</evidence>
<name>A0AAD4LQA4_9AGAM</name>
<proteinExistence type="predicted"/>
<dbReference type="EMBL" id="JAKELL010000008">
    <property type="protein sequence ID" value="KAH8996675.1"/>
    <property type="molecule type" value="Genomic_DNA"/>
</dbReference>
<keyword evidence="3" id="KW-1185">Reference proteome</keyword>
<organism evidence="2 3">
    <name type="scientific">Lactarius akahatsu</name>
    <dbReference type="NCBI Taxonomy" id="416441"/>
    <lineage>
        <taxon>Eukaryota</taxon>
        <taxon>Fungi</taxon>
        <taxon>Dikarya</taxon>
        <taxon>Basidiomycota</taxon>
        <taxon>Agaricomycotina</taxon>
        <taxon>Agaricomycetes</taxon>
        <taxon>Russulales</taxon>
        <taxon>Russulaceae</taxon>
        <taxon>Lactarius</taxon>
    </lineage>
</organism>
<evidence type="ECO:0000313" key="2">
    <source>
        <dbReference type="EMBL" id="KAH8996675.1"/>
    </source>
</evidence>
<sequence>MEQPVIKNVCDRCQTAQTSTLRENFIVRLMVFFLSYNTRGVPSGLPPRVVKQCPRDRTTTAGTGSSGSHSQSSELEARLRTVFESAGISIPSQPQPQNLTSYIPMLESYIQALRLYAERETARRIKAEANLAEEEARHARILLDIKEECREPFVVPALLDAFVALSETVTMSLSQE</sequence>
<feature type="region of interest" description="Disordered" evidence="1">
    <location>
        <begin position="47"/>
        <end position="74"/>
    </location>
</feature>
<protein>
    <submittedName>
        <fullName evidence="2">Uncharacterized protein</fullName>
    </submittedName>
</protein>
<feature type="compositionally biased region" description="Low complexity" evidence="1">
    <location>
        <begin position="59"/>
        <end position="73"/>
    </location>
</feature>
<accession>A0AAD4LQA4</accession>
<dbReference type="AlphaFoldDB" id="A0AAD4LQA4"/>
<reference evidence="2" key="1">
    <citation type="submission" date="2022-01" db="EMBL/GenBank/DDBJ databases">
        <title>Comparative genomics reveals a dynamic genome evolution in the ectomycorrhizal milk-cap (Lactarius) mushrooms.</title>
        <authorList>
            <consortium name="DOE Joint Genome Institute"/>
            <person name="Lebreton A."/>
            <person name="Tang N."/>
            <person name="Kuo A."/>
            <person name="LaButti K."/>
            <person name="Drula E."/>
            <person name="Barry K."/>
            <person name="Clum A."/>
            <person name="Lipzen A."/>
            <person name="Mousain D."/>
            <person name="Ng V."/>
            <person name="Wang R."/>
            <person name="Wang X."/>
            <person name="Dai Y."/>
            <person name="Henrissat B."/>
            <person name="Grigoriev I.V."/>
            <person name="Guerin-Laguette A."/>
            <person name="Yu F."/>
            <person name="Martin F.M."/>
        </authorList>
    </citation>
    <scope>NUCLEOTIDE SEQUENCE</scope>
    <source>
        <strain evidence="2">QP</strain>
    </source>
</reference>
<gene>
    <name evidence="2" type="ORF">EDB92DRAFT_1516373</name>
</gene>
<comment type="caution">
    <text evidence="2">The sequence shown here is derived from an EMBL/GenBank/DDBJ whole genome shotgun (WGS) entry which is preliminary data.</text>
</comment>
<evidence type="ECO:0000256" key="1">
    <source>
        <dbReference type="SAM" id="MobiDB-lite"/>
    </source>
</evidence>